<dbReference type="AlphaFoldDB" id="A0A1E3X9C1"/>
<protein>
    <submittedName>
        <fullName evidence="1">Uncharacterized protein</fullName>
    </submittedName>
</protein>
<comment type="caution">
    <text evidence="1">The sequence shown here is derived from an EMBL/GenBank/DDBJ whole genome shotgun (WGS) entry which is preliminary data.</text>
</comment>
<sequence>MHGFINIFTALLLGRRYKLDEVTLAEIIEDEDYTNFQFKEQSFSWKDLSITADQITEGRNNAIVSFGCCNFDEPREDMQKLGLL</sequence>
<evidence type="ECO:0000313" key="1">
    <source>
        <dbReference type="EMBL" id="ODS31584.1"/>
    </source>
</evidence>
<gene>
    <name evidence="1" type="ORF">SCARUB_03305</name>
</gene>
<accession>A0A1E3X9C1</accession>
<proteinExistence type="predicted"/>
<evidence type="ECO:0000313" key="2">
    <source>
        <dbReference type="Proteomes" id="UP000094056"/>
    </source>
</evidence>
<dbReference type="Proteomes" id="UP000094056">
    <property type="component" value="Unassembled WGS sequence"/>
</dbReference>
<organism evidence="1 2">
    <name type="scientific">Candidatus Scalindua rubra</name>
    <dbReference type="NCBI Taxonomy" id="1872076"/>
    <lineage>
        <taxon>Bacteria</taxon>
        <taxon>Pseudomonadati</taxon>
        <taxon>Planctomycetota</taxon>
        <taxon>Candidatus Brocadiia</taxon>
        <taxon>Candidatus Brocadiales</taxon>
        <taxon>Candidatus Scalinduaceae</taxon>
        <taxon>Candidatus Scalindua</taxon>
    </lineage>
</organism>
<reference evidence="1 2" key="1">
    <citation type="submission" date="2016-07" db="EMBL/GenBank/DDBJ databases">
        <title>Draft genome of Scalindua rubra, obtained from a brine-seawater interface in the Red Sea, sheds light on salt adaptation in anammox bacteria.</title>
        <authorList>
            <person name="Speth D.R."/>
            <person name="Lagkouvardos I."/>
            <person name="Wang Y."/>
            <person name="Qian P.-Y."/>
            <person name="Dutilh B.E."/>
            <person name="Jetten M.S."/>
        </authorList>
    </citation>
    <scope>NUCLEOTIDE SEQUENCE [LARGE SCALE GENOMIC DNA]</scope>
    <source>
        <strain evidence="1">BSI-1</strain>
    </source>
</reference>
<dbReference type="EMBL" id="MAYW01000108">
    <property type="protein sequence ID" value="ODS31584.1"/>
    <property type="molecule type" value="Genomic_DNA"/>
</dbReference>
<name>A0A1E3X9C1_9BACT</name>